<dbReference type="GO" id="GO:0016301">
    <property type="term" value="F:kinase activity"/>
    <property type="evidence" value="ECO:0007669"/>
    <property type="project" value="InterPro"/>
</dbReference>
<proteinExistence type="predicted"/>
<keyword evidence="5" id="KW-1185">Reference proteome</keyword>
<evidence type="ECO:0000259" key="3">
    <source>
        <dbReference type="Pfam" id="PF06414"/>
    </source>
</evidence>
<dbReference type="Gene3D" id="3.40.50.300">
    <property type="entry name" value="P-loop containing nucleotide triphosphate hydrolases"/>
    <property type="match status" value="1"/>
</dbReference>
<dbReference type="Proteomes" id="UP001206925">
    <property type="component" value="Unassembled WGS sequence"/>
</dbReference>
<protein>
    <recommendedName>
        <fullName evidence="3">Zeta toxin domain-containing protein</fullName>
    </recommendedName>
</protein>
<dbReference type="PANTHER" id="PTHR31153:SF22">
    <property type="entry name" value="P-LOOP CONTAINING NUCLEOSIDE TRIPHOSPHATE HYDROLASES SUPERFAMILY PROTEIN-RELATED"/>
    <property type="match status" value="1"/>
</dbReference>
<keyword evidence="1" id="KW-0547">Nucleotide-binding</keyword>
<sequence length="537" mass="61189">MLMICEGIAFEIKEFLSSNILNLFDDDNIPTYTQIILASSIGLIIAAAMHIRFTKVIRSNKNIVPWIRVSKTRKPLKLEKFPDYVARQMGFHDTRECPYLCKLASDYIRKEEGCEEDMYSFFADDLQADSLFIKLVEEFERCILSYFAFHWTHASFMITQVLGPDGHEPKKKLKNIVMQATREQRFERVTKNLKVARLFTTLVEEMKAIGLASADDTECTDVMVPMAHKDRSPVLLFMGGGMGAGKSTVLKDLLKEPFWAGASANAVVIEADAFKESDVIYRALSSRGHHDMLHTAELARPVHQSSTDAASSLLVTALNEGRDVIMDGTLSWVPFVVQTITMARSVHRKRYRMGPGYKKNSDGSVTENYWEVEKKCDQIDGNQKRRPYRIELVGVVCDPYLAVIRGIRRAIMCRRAVRVRSQLTSHKRFANAFVTYCQLVDNARLYLTNALEGPPKLIGWKDKDKTLLVDPDEINILKTIERLNESANSIYELYKQTNPANEHGSVWNDIVMSPSRLIIQRELKNSIQKSEAIKHKH</sequence>
<dbReference type="EMBL" id="JAMZMK010005829">
    <property type="protein sequence ID" value="KAI7751733.1"/>
    <property type="molecule type" value="Genomic_DNA"/>
</dbReference>
<organism evidence="4 5">
    <name type="scientific">Ambrosia artemisiifolia</name>
    <name type="common">Common ragweed</name>
    <dbReference type="NCBI Taxonomy" id="4212"/>
    <lineage>
        <taxon>Eukaryota</taxon>
        <taxon>Viridiplantae</taxon>
        <taxon>Streptophyta</taxon>
        <taxon>Embryophyta</taxon>
        <taxon>Tracheophyta</taxon>
        <taxon>Spermatophyta</taxon>
        <taxon>Magnoliopsida</taxon>
        <taxon>eudicotyledons</taxon>
        <taxon>Gunneridae</taxon>
        <taxon>Pentapetalae</taxon>
        <taxon>asterids</taxon>
        <taxon>campanulids</taxon>
        <taxon>Asterales</taxon>
        <taxon>Asteraceae</taxon>
        <taxon>Asteroideae</taxon>
        <taxon>Heliantheae alliance</taxon>
        <taxon>Heliantheae</taxon>
        <taxon>Ambrosia</taxon>
    </lineage>
</organism>
<comment type="caution">
    <text evidence="4">The sequence shown here is derived from an EMBL/GenBank/DDBJ whole genome shotgun (WGS) entry which is preliminary data.</text>
</comment>
<dbReference type="InterPro" id="IPR044802">
    <property type="entry name" value="NADKc-like"/>
</dbReference>
<reference evidence="4" key="1">
    <citation type="submission" date="2022-06" db="EMBL/GenBank/DDBJ databases">
        <title>Uncovering the hologenomic basis of an extraordinary plant invasion.</title>
        <authorList>
            <person name="Bieker V.C."/>
            <person name="Martin M.D."/>
            <person name="Gilbert T."/>
            <person name="Hodgins K."/>
            <person name="Battlay P."/>
            <person name="Petersen B."/>
            <person name="Wilson J."/>
        </authorList>
    </citation>
    <scope>NUCLEOTIDE SEQUENCE</scope>
    <source>
        <strain evidence="4">AA19_3_7</strain>
        <tissue evidence="4">Leaf</tissue>
    </source>
</reference>
<dbReference type="GO" id="GO:0005524">
    <property type="term" value="F:ATP binding"/>
    <property type="evidence" value="ECO:0007669"/>
    <property type="project" value="UniProtKB-KW"/>
</dbReference>
<dbReference type="AlphaFoldDB" id="A0AAD5D0E6"/>
<accession>A0AAD5D0E6</accession>
<evidence type="ECO:0000313" key="5">
    <source>
        <dbReference type="Proteomes" id="UP001206925"/>
    </source>
</evidence>
<evidence type="ECO:0000313" key="4">
    <source>
        <dbReference type="EMBL" id="KAI7751733.1"/>
    </source>
</evidence>
<feature type="domain" description="Zeta toxin" evidence="3">
    <location>
        <begin position="228"/>
        <end position="333"/>
    </location>
</feature>
<dbReference type="Pfam" id="PF06414">
    <property type="entry name" value="Zeta_toxin"/>
    <property type="match status" value="1"/>
</dbReference>
<dbReference type="InterPro" id="IPR027417">
    <property type="entry name" value="P-loop_NTPase"/>
</dbReference>
<keyword evidence="2" id="KW-0067">ATP-binding</keyword>
<dbReference type="SUPFAM" id="SSF52540">
    <property type="entry name" value="P-loop containing nucleoside triphosphate hydrolases"/>
    <property type="match status" value="1"/>
</dbReference>
<dbReference type="PANTHER" id="PTHR31153">
    <property type="entry name" value="CALMODULIN CALCIUM-DEPENDENT NAD KINASE"/>
    <property type="match status" value="1"/>
</dbReference>
<gene>
    <name evidence="4" type="ORF">M8C21_012815</name>
</gene>
<name>A0AAD5D0E6_AMBAR</name>
<evidence type="ECO:0000256" key="2">
    <source>
        <dbReference type="ARBA" id="ARBA00022840"/>
    </source>
</evidence>
<dbReference type="InterPro" id="IPR010488">
    <property type="entry name" value="Zeta_toxin_domain"/>
</dbReference>
<evidence type="ECO:0000256" key="1">
    <source>
        <dbReference type="ARBA" id="ARBA00022741"/>
    </source>
</evidence>